<evidence type="ECO:0000259" key="4">
    <source>
        <dbReference type="PROSITE" id="PS50893"/>
    </source>
</evidence>
<keyword evidence="6" id="KW-1185">Reference proteome</keyword>
<dbReference type="SUPFAM" id="SSF52540">
    <property type="entry name" value="P-loop containing nucleoside triphosphate hydrolases"/>
    <property type="match status" value="1"/>
</dbReference>
<accession>A0A7W5FLY3</accession>
<keyword evidence="2" id="KW-0547">Nucleotide-binding</keyword>
<dbReference type="RefSeq" id="WP_343060467.1">
    <property type="nucleotide sequence ID" value="NZ_JACHXK010000003.1"/>
</dbReference>
<proteinExistence type="predicted"/>
<dbReference type="InterPro" id="IPR003593">
    <property type="entry name" value="AAA+_ATPase"/>
</dbReference>
<dbReference type="InterPro" id="IPR017871">
    <property type="entry name" value="ABC_transporter-like_CS"/>
</dbReference>
<dbReference type="GO" id="GO:0005524">
    <property type="term" value="F:ATP binding"/>
    <property type="evidence" value="ECO:0007669"/>
    <property type="project" value="UniProtKB-KW"/>
</dbReference>
<feature type="domain" description="ABC transporter" evidence="4">
    <location>
        <begin position="5"/>
        <end position="235"/>
    </location>
</feature>
<evidence type="ECO:0000256" key="2">
    <source>
        <dbReference type="ARBA" id="ARBA00022741"/>
    </source>
</evidence>
<dbReference type="PANTHER" id="PTHR42711:SF19">
    <property type="entry name" value="DOXORUBICIN RESISTANCE ATP-BINDING PROTEIN DRRA"/>
    <property type="match status" value="1"/>
</dbReference>
<evidence type="ECO:0000256" key="3">
    <source>
        <dbReference type="ARBA" id="ARBA00022840"/>
    </source>
</evidence>
<comment type="caution">
    <text evidence="5">The sequence shown here is derived from an EMBL/GenBank/DDBJ whole genome shotgun (WGS) entry which is preliminary data.</text>
</comment>
<dbReference type="PROSITE" id="PS50893">
    <property type="entry name" value="ABC_TRANSPORTER_2"/>
    <property type="match status" value="1"/>
</dbReference>
<evidence type="ECO:0000256" key="1">
    <source>
        <dbReference type="ARBA" id="ARBA00022448"/>
    </source>
</evidence>
<dbReference type="InterPro" id="IPR027417">
    <property type="entry name" value="P-loop_NTPase"/>
</dbReference>
<dbReference type="PANTHER" id="PTHR42711">
    <property type="entry name" value="ABC TRANSPORTER ATP-BINDING PROTEIN"/>
    <property type="match status" value="1"/>
</dbReference>
<gene>
    <name evidence="5" type="ORF">FHS18_001798</name>
</gene>
<protein>
    <submittedName>
        <fullName evidence="5">ABC-2 type transport system ATP-binding protein</fullName>
    </submittedName>
</protein>
<dbReference type="Gene3D" id="3.40.50.300">
    <property type="entry name" value="P-loop containing nucleotide triphosphate hydrolases"/>
    <property type="match status" value="1"/>
</dbReference>
<dbReference type="GO" id="GO:0016887">
    <property type="term" value="F:ATP hydrolysis activity"/>
    <property type="evidence" value="ECO:0007669"/>
    <property type="project" value="InterPro"/>
</dbReference>
<reference evidence="5 6" key="1">
    <citation type="submission" date="2020-08" db="EMBL/GenBank/DDBJ databases">
        <title>Genomic Encyclopedia of Type Strains, Phase III (KMG-III): the genomes of soil and plant-associated and newly described type strains.</title>
        <authorList>
            <person name="Whitman W."/>
        </authorList>
    </citation>
    <scope>NUCLEOTIDE SEQUENCE [LARGE SCALE GENOMIC DNA]</scope>
    <source>
        <strain evidence="5 6">CECT 5862</strain>
    </source>
</reference>
<dbReference type="EMBL" id="JACHXK010000003">
    <property type="protein sequence ID" value="MBB3109735.1"/>
    <property type="molecule type" value="Genomic_DNA"/>
</dbReference>
<keyword evidence="1" id="KW-0813">Transport</keyword>
<dbReference type="AlphaFoldDB" id="A0A7W5FLY3"/>
<name>A0A7W5FLY3_9BACL</name>
<dbReference type="Pfam" id="PF00005">
    <property type="entry name" value="ABC_tran"/>
    <property type="match status" value="1"/>
</dbReference>
<keyword evidence="3 5" id="KW-0067">ATP-binding</keyword>
<dbReference type="InterPro" id="IPR050763">
    <property type="entry name" value="ABC_transporter_ATP-binding"/>
</dbReference>
<sequence length="299" mass="32146">MGLAIEVKGLYKRYGSHEVLKGMDLSVAEGGVFALLGPNGAGKTTFIHILAGLLRADRGIVRVAGYDVTMEKLRVKMSISLTGQFAAVDDMLTGTENLRMLGRLNGLSAAQAAARATELISQFDLEAAGGKRVGTYSGGMRRRLDLASSLIVPRPIVFLDEPTTGLDTRSRRSLWDSIQALASQGITVILTTQYLEEADQLADRIAVIHEGRIVASGTPAELKARIGEEVIELLNEEGEVSHTLTTDGTITSIQDQLLMLAQQAPPNARVRLRSPSMDDVFLALTESADSNSNKEAKRA</sequence>
<evidence type="ECO:0000313" key="5">
    <source>
        <dbReference type="EMBL" id="MBB3109735.1"/>
    </source>
</evidence>
<dbReference type="InterPro" id="IPR003439">
    <property type="entry name" value="ABC_transporter-like_ATP-bd"/>
</dbReference>
<dbReference type="SMART" id="SM00382">
    <property type="entry name" value="AAA"/>
    <property type="match status" value="1"/>
</dbReference>
<evidence type="ECO:0000313" key="6">
    <source>
        <dbReference type="Proteomes" id="UP000570361"/>
    </source>
</evidence>
<organism evidence="5 6">
    <name type="scientific">Paenibacillus phyllosphaerae</name>
    <dbReference type="NCBI Taxonomy" id="274593"/>
    <lineage>
        <taxon>Bacteria</taxon>
        <taxon>Bacillati</taxon>
        <taxon>Bacillota</taxon>
        <taxon>Bacilli</taxon>
        <taxon>Bacillales</taxon>
        <taxon>Paenibacillaceae</taxon>
        <taxon>Paenibacillus</taxon>
    </lineage>
</organism>
<dbReference type="PROSITE" id="PS00211">
    <property type="entry name" value="ABC_TRANSPORTER_1"/>
    <property type="match status" value="1"/>
</dbReference>
<dbReference type="Proteomes" id="UP000570361">
    <property type="component" value="Unassembled WGS sequence"/>
</dbReference>